<gene>
    <name evidence="1" type="ORF">JOC31_001745</name>
</gene>
<protein>
    <submittedName>
        <fullName evidence="1">Uncharacterized protein</fullName>
    </submittedName>
</protein>
<keyword evidence="2" id="KW-1185">Reference proteome</keyword>
<reference evidence="1 2" key="1">
    <citation type="submission" date="2021-01" db="EMBL/GenBank/DDBJ databases">
        <title>Genomic Encyclopedia of Type Strains, Phase IV (KMG-IV): sequencing the most valuable type-strain genomes for metagenomic binning, comparative biology and taxonomic classification.</title>
        <authorList>
            <person name="Goeker M."/>
        </authorList>
    </citation>
    <scope>NUCLEOTIDE SEQUENCE [LARGE SCALE GENOMIC DNA]</scope>
    <source>
        <strain evidence="1 2">DSM 27513</strain>
    </source>
</reference>
<proteinExistence type="predicted"/>
<dbReference type="RefSeq" id="WP_205017777.1">
    <property type="nucleotide sequence ID" value="NZ_JAFBEI010000043.1"/>
</dbReference>
<evidence type="ECO:0000313" key="1">
    <source>
        <dbReference type="EMBL" id="MBM7636916.1"/>
    </source>
</evidence>
<comment type="caution">
    <text evidence="1">The sequence shown here is derived from an EMBL/GenBank/DDBJ whole genome shotgun (WGS) entry which is preliminary data.</text>
</comment>
<evidence type="ECO:0000313" key="2">
    <source>
        <dbReference type="Proteomes" id="UP000809081"/>
    </source>
</evidence>
<dbReference type="EMBL" id="JAFBEI010000043">
    <property type="protein sequence ID" value="MBM7636916.1"/>
    <property type="molecule type" value="Genomic_DNA"/>
</dbReference>
<accession>A0ABS2PP80</accession>
<sequence>MPKLLDLLFPPRKLTLVLADKERSRITFSRDRKGIVQFYESPEQHFRLQDIHLYLAAEERGKISEGAIGGAFAAAMMDKDVLTGAIIGDWWEKQNDTHSRKVMIDFKNLNHGDDRQIEVKLTYQQYQKVRRFFQLA</sequence>
<organism evidence="1 2">
    <name type="scientific">Streptococcus saliviloxodontae</name>
    <dbReference type="NCBI Taxonomy" id="1349416"/>
    <lineage>
        <taxon>Bacteria</taxon>
        <taxon>Bacillati</taxon>
        <taxon>Bacillota</taxon>
        <taxon>Bacilli</taxon>
        <taxon>Lactobacillales</taxon>
        <taxon>Streptococcaceae</taxon>
        <taxon>Streptococcus</taxon>
    </lineage>
</organism>
<name>A0ABS2PP80_9STRE</name>
<dbReference type="Proteomes" id="UP000809081">
    <property type="component" value="Unassembled WGS sequence"/>
</dbReference>